<evidence type="ECO:0000313" key="3">
    <source>
        <dbReference type="Proteomes" id="UP000299102"/>
    </source>
</evidence>
<dbReference type="AlphaFoldDB" id="A0A4C1YD84"/>
<protein>
    <submittedName>
        <fullName evidence="2">Uncharacterized protein</fullName>
    </submittedName>
</protein>
<evidence type="ECO:0000256" key="1">
    <source>
        <dbReference type="SAM" id="MobiDB-lite"/>
    </source>
</evidence>
<proteinExistence type="predicted"/>
<dbReference type="Proteomes" id="UP000299102">
    <property type="component" value="Unassembled WGS sequence"/>
</dbReference>
<accession>A0A4C1YD84</accession>
<gene>
    <name evidence="2" type="ORF">EVAR_52839_1</name>
</gene>
<reference evidence="2 3" key="1">
    <citation type="journal article" date="2019" name="Commun. Biol.">
        <title>The bagworm genome reveals a unique fibroin gene that provides high tensile strength.</title>
        <authorList>
            <person name="Kono N."/>
            <person name="Nakamura H."/>
            <person name="Ohtoshi R."/>
            <person name="Tomita M."/>
            <person name="Numata K."/>
            <person name="Arakawa K."/>
        </authorList>
    </citation>
    <scope>NUCLEOTIDE SEQUENCE [LARGE SCALE GENOMIC DNA]</scope>
</reference>
<dbReference type="EMBL" id="BGZK01001169">
    <property type="protein sequence ID" value="GBP73313.1"/>
    <property type="molecule type" value="Genomic_DNA"/>
</dbReference>
<feature type="region of interest" description="Disordered" evidence="1">
    <location>
        <begin position="42"/>
        <end position="82"/>
    </location>
</feature>
<feature type="compositionally biased region" description="Basic residues" evidence="1">
    <location>
        <begin position="46"/>
        <end position="56"/>
    </location>
</feature>
<name>A0A4C1YD84_EUMVA</name>
<sequence>MPSDILNRTWKVNVYSSLERFHLIAHYDIKLYFSFGGISAKSTFKPSKRGKGRAGRSRGAGGAGGHERKRQTAAAPPDVSARSMGVTSTARLLHEFPSSPNAFRLNILTSE</sequence>
<keyword evidence="3" id="KW-1185">Reference proteome</keyword>
<organism evidence="2 3">
    <name type="scientific">Eumeta variegata</name>
    <name type="common">Bagworm moth</name>
    <name type="synonym">Eumeta japonica</name>
    <dbReference type="NCBI Taxonomy" id="151549"/>
    <lineage>
        <taxon>Eukaryota</taxon>
        <taxon>Metazoa</taxon>
        <taxon>Ecdysozoa</taxon>
        <taxon>Arthropoda</taxon>
        <taxon>Hexapoda</taxon>
        <taxon>Insecta</taxon>
        <taxon>Pterygota</taxon>
        <taxon>Neoptera</taxon>
        <taxon>Endopterygota</taxon>
        <taxon>Lepidoptera</taxon>
        <taxon>Glossata</taxon>
        <taxon>Ditrysia</taxon>
        <taxon>Tineoidea</taxon>
        <taxon>Psychidae</taxon>
        <taxon>Oiketicinae</taxon>
        <taxon>Eumeta</taxon>
    </lineage>
</organism>
<comment type="caution">
    <text evidence="2">The sequence shown here is derived from an EMBL/GenBank/DDBJ whole genome shotgun (WGS) entry which is preliminary data.</text>
</comment>
<evidence type="ECO:0000313" key="2">
    <source>
        <dbReference type="EMBL" id="GBP73313.1"/>
    </source>
</evidence>